<sequence length="389" mass="40404">MSAERTDADDAVGPLWRAGQVFRALTVVYALGFQIAVVDELEHPAVGVAVAVAVVVWSVACAVAYIRGFGRTTAWVVVDVVVVCLLMLSTLVIASGQWRADHQSVPTTLWAANAVISAGIQTGAIGGGVAALAVIVSSTVAKGFVIVDLTRNSAVVILLALGVVIGMGSVALRRATVRLGEATRLAAATAERDRLSRHVHDGVLQVLALIARRGREIGGPTGDLAELAAEQERLLRALLGDTGTSRMPTAHGTTRDLAADLRARADDRVTVSAPAAPITLPADHVAEIVGAVDNALDNAARHAGADARVYVLLEDLADTVVVSVRDDGVGMAPGRLPEAAAQGRLGVRQAIVGRIEALGGSARVETAPGAGTEWEFTVPRRPDSVRTRR</sequence>
<dbReference type="NCBIfam" id="NF047322">
    <property type="entry name" value="HK_morpho_MacS"/>
    <property type="match status" value="1"/>
</dbReference>
<reference evidence="8" key="1">
    <citation type="journal article" date="2019" name="Int. J. Syst. Evol. Microbiol.">
        <title>The Global Catalogue of Microorganisms (GCM) 10K type strain sequencing project: providing services to taxonomists for standard genome sequencing and annotation.</title>
        <authorList>
            <consortium name="The Broad Institute Genomics Platform"/>
            <consortium name="The Broad Institute Genome Sequencing Center for Infectious Disease"/>
            <person name="Wu L."/>
            <person name="Ma J."/>
        </authorList>
    </citation>
    <scope>NUCLEOTIDE SEQUENCE [LARGE SCALE GENOMIC DNA]</scope>
    <source>
        <strain evidence="8">CCUG 50873</strain>
    </source>
</reference>
<evidence type="ECO:0000313" key="8">
    <source>
        <dbReference type="Proteomes" id="UP001597068"/>
    </source>
</evidence>
<feature type="domain" description="Histidine kinase/HSP90-like ATPase" evidence="5">
    <location>
        <begin position="291"/>
        <end position="381"/>
    </location>
</feature>
<keyword evidence="2 7" id="KW-0418">Kinase</keyword>
<dbReference type="PANTHER" id="PTHR24421:SF61">
    <property type="entry name" value="OXYGEN SENSOR HISTIDINE KINASE NREB"/>
    <property type="match status" value="1"/>
</dbReference>
<name>A0ABW3G8I4_9NOCA</name>
<organism evidence="7 8">
    <name type="scientific">Williamsia deligens</name>
    <dbReference type="NCBI Taxonomy" id="321325"/>
    <lineage>
        <taxon>Bacteria</taxon>
        <taxon>Bacillati</taxon>
        <taxon>Actinomycetota</taxon>
        <taxon>Actinomycetes</taxon>
        <taxon>Mycobacteriales</taxon>
        <taxon>Nocardiaceae</taxon>
        <taxon>Williamsia</taxon>
    </lineage>
</organism>
<dbReference type="Pfam" id="PF19354">
    <property type="entry name" value="DUF5931"/>
    <property type="match status" value="1"/>
</dbReference>
<dbReference type="Gene3D" id="3.30.565.10">
    <property type="entry name" value="Histidine kinase-like ATPase, C-terminal domain"/>
    <property type="match status" value="1"/>
</dbReference>
<keyword evidence="4" id="KW-0812">Transmembrane</keyword>
<dbReference type="Pfam" id="PF02518">
    <property type="entry name" value="HATPase_c"/>
    <property type="match status" value="1"/>
</dbReference>
<evidence type="ECO:0000256" key="2">
    <source>
        <dbReference type="ARBA" id="ARBA00022777"/>
    </source>
</evidence>
<keyword evidence="1" id="KW-0808">Transferase</keyword>
<keyword evidence="8" id="KW-1185">Reference proteome</keyword>
<keyword evidence="4" id="KW-0472">Membrane</keyword>
<dbReference type="CDD" id="cd16917">
    <property type="entry name" value="HATPase_UhpB-NarQ-NarX-like"/>
    <property type="match status" value="1"/>
</dbReference>
<evidence type="ECO:0000313" key="7">
    <source>
        <dbReference type="EMBL" id="MFD0925175.1"/>
    </source>
</evidence>
<feature type="transmembrane region" description="Helical" evidence="4">
    <location>
        <begin position="73"/>
        <end position="94"/>
    </location>
</feature>
<feature type="transmembrane region" description="Helical" evidence="4">
    <location>
        <begin position="114"/>
        <end position="141"/>
    </location>
</feature>
<dbReference type="SUPFAM" id="SSF55874">
    <property type="entry name" value="ATPase domain of HSP90 chaperone/DNA topoisomerase II/histidine kinase"/>
    <property type="match status" value="1"/>
</dbReference>
<gene>
    <name evidence="7" type="primary">macS</name>
    <name evidence="7" type="ORF">ACFQ04_05435</name>
</gene>
<feature type="transmembrane region" description="Helical" evidence="4">
    <location>
        <begin position="153"/>
        <end position="172"/>
    </location>
</feature>
<dbReference type="InterPro" id="IPR050482">
    <property type="entry name" value="Sensor_HK_TwoCompSys"/>
</dbReference>
<dbReference type="InterPro" id="IPR003594">
    <property type="entry name" value="HATPase_dom"/>
</dbReference>
<dbReference type="EMBL" id="JBHTIL010000001">
    <property type="protein sequence ID" value="MFD0925175.1"/>
    <property type="molecule type" value="Genomic_DNA"/>
</dbReference>
<dbReference type="GO" id="GO:0016301">
    <property type="term" value="F:kinase activity"/>
    <property type="evidence" value="ECO:0007669"/>
    <property type="project" value="UniProtKB-KW"/>
</dbReference>
<accession>A0ABW3G8I4</accession>
<protein>
    <submittedName>
        <fullName evidence="7">MacS family sensor histidine kinase</fullName>
    </submittedName>
</protein>
<dbReference type="PANTHER" id="PTHR24421">
    <property type="entry name" value="NITRATE/NITRITE SENSOR PROTEIN NARX-RELATED"/>
    <property type="match status" value="1"/>
</dbReference>
<dbReference type="Proteomes" id="UP001597068">
    <property type="component" value="Unassembled WGS sequence"/>
</dbReference>
<feature type="domain" description="DUF5931" evidence="6">
    <location>
        <begin position="14"/>
        <end position="167"/>
    </location>
</feature>
<proteinExistence type="predicted"/>
<dbReference type="InterPro" id="IPR045975">
    <property type="entry name" value="DUF5931"/>
</dbReference>
<comment type="caution">
    <text evidence="7">The sequence shown here is derived from an EMBL/GenBank/DDBJ whole genome shotgun (WGS) entry which is preliminary data.</text>
</comment>
<keyword evidence="3" id="KW-0902">Two-component regulatory system</keyword>
<evidence type="ECO:0000256" key="1">
    <source>
        <dbReference type="ARBA" id="ARBA00022679"/>
    </source>
</evidence>
<feature type="transmembrane region" description="Helical" evidence="4">
    <location>
        <begin position="21"/>
        <end position="38"/>
    </location>
</feature>
<keyword evidence="4" id="KW-1133">Transmembrane helix</keyword>
<evidence type="ECO:0000256" key="4">
    <source>
        <dbReference type="SAM" id="Phobius"/>
    </source>
</evidence>
<feature type="transmembrane region" description="Helical" evidence="4">
    <location>
        <begin position="44"/>
        <end position="66"/>
    </location>
</feature>
<dbReference type="InterPro" id="IPR036890">
    <property type="entry name" value="HATPase_C_sf"/>
</dbReference>
<evidence type="ECO:0000259" key="6">
    <source>
        <dbReference type="Pfam" id="PF19354"/>
    </source>
</evidence>
<evidence type="ECO:0000259" key="5">
    <source>
        <dbReference type="Pfam" id="PF02518"/>
    </source>
</evidence>
<dbReference type="RefSeq" id="WP_253646853.1">
    <property type="nucleotide sequence ID" value="NZ_BAAAMO010000002.1"/>
</dbReference>
<evidence type="ECO:0000256" key="3">
    <source>
        <dbReference type="ARBA" id="ARBA00023012"/>
    </source>
</evidence>